<dbReference type="PATRIC" id="fig|1616.3.peg.1093"/>
<dbReference type="Proteomes" id="UP000051655">
    <property type="component" value="Unassembled WGS sequence"/>
</dbReference>
<accession>A0A0R2JG09</accession>
<evidence type="ECO:0000256" key="5">
    <source>
        <dbReference type="ARBA" id="ARBA00022989"/>
    </source>
</evidence>
<comment type="caution">
    <text evidence="8">The sequence shown here is derived from an EMBL/GenBank/DDBJ whole genome shotgun (WGS) entry which is preliminary data.</text>
</comment>
<evidence type="ECO:0000256" key="6">
    <source>
        <dbReference type="ARBA" id="ARBA00023136"/>
    </source>
</evidence>
<dbReference type="AlphaFoldDB" id="A0A0R2JG09"/>
<keyword evidence="5" id="KW-1133">Transmembrane helix</keyword>
<dbReference type="InterPro" id="IPR032689">
    <property type="entry name" value="TraG-D_C"/>
</dbReference>
<evidence type="ECO:0000256" key="1">
    <source>
        <dbReference type="ARBA" id="ARBA00004651"/>
    </source>
</evidence>
<gene>
    <name evidence="8" type="ORF">IV73_GL001067</name>
</gene>
<dbReference type="InterPro" id="IPR003688">
    <property type="entry name" value="TraG/VirD4"/>
</dbReference>
<evidence type="ECO:0000313" key="9">
    <source>
        <dbReference type="Proteomes" id="UP000051655"/>
    </source>
</evidence>
<feature type="domain" description="TraD/TraG TraM recognition site" evidence="7">
    <location>
        <begin position="618"/>
        <end position="737"/>
    </location>
</feature>
<keyword evidence="9" id="KW-1185">Reference proteome</keyword>
<evidence type="ECO:0000256" key="4">
    <source>
        <dbReference type="ARBA" id="ARBA00022692"/>
    </source>
</evidence>
<reference evidence="8 9" key="1">
    <citation type="journal article" date="2015" name="Genome Announc.">
        <title>Expanding the biotechnology potential of lactobacilli through comparative genomics of 213 strains and associated genera.</title>
        <authorList>
            <person name="Sun Z."/>
            <person name="Harris H.M."/>
            <person name="McCann A."/>
            <person name="Guo C."/>
            <person name="Argimon S."/>
            <person name="Zhang W."/>
            <person name="Yang X."/>
            <person name="Jeffery I.B."/>
            <person name="Cooney J.C."/>
            <person name="Kagawa T.F."/>
            <person name="Liu W."/>
            <person name="Song Y."/>
            <person name="Salvetti E."/>
            <person name="Wrobel A."/>
            <person name="Rasinkangas P."/>
            <person name="Parkhill J."/>
            <person name="Rea M.C."/>
            <person name="O'Sullivan O."/>
            <person name="Ritari J."/>
            <person name="Douillard F.P."/>
            <person name="Paul Ross R."/>
            <person name="Yang R."/>
            <person name="Briner A.E."/>
            <person name="Felis G.E."/>
            <person name="de Vos W.M."/>
            <person name="Barrangou R."/>
            <person name="Klaenhammer T.R."/>
            <person name="Caufield P.W."/>
            <person name="Cui Y."/>
            <person name="Zhang H."/>
            <person name="O'Toole P.W."/>
        </authorList>
    </citation>
    <scope>NUCLEOTIDE SEQUENCE [LARGE SCALE GENOMIC DNA]</scope>
    <source>
        <strain evidence="8 9">DSM 20593</strain>
    </source>
</reference>
<dbReference type="Gene3D" id="3.40.50.300">
    <property type="entry name" value="P-loop containing nucleotide triphosphate hydrolases"/>
    <property type="match status" value="1"/>
</dbReference>
<dbReference type="PANTHER" id="PTHR37937:SF1">
    <property type="entry name" value="CONJUGATIVE TRANSFER: DNA TRANSPORT"/>
    <property type="match status" value="1"/>
</dbReference>
<keyword evidence="6" id="KW-0472">Membrane</keyword>
<dbReference type="InterPro" id="IPR051539">
    <property type="entry name" value="T4SS-coupling_protein"/>
</dbReference>
<evidence type="ECO:0000256" key="3">
    <source>
        <dbReference type="ARBA" id="ARBA00022475"/>
    </source>
</evidence>
<name>A0A0R2JG09_9LACO</name>
<dbReference type="Pfam" id="PF02534">
    <property type="entry name" value="T4SS-DNA_transf"/>
    <property type="match status" value="1"/>
</dbReference>
<comment type="subcellular location">
    <subcellularLocation>
        <location evidence="1">Cell membrane</location>
        <topology evidence="1">Multi-pass membrane protein</topology>
    </subcellularLocation>
</comment>
<sequence length="969" mass="111014">MMIIIVTIIVLLIGNLAKQIQIGLEEIVTKLAQKNAHMDVTIDWNGIVHSGLMSFKPKPLVGELLNTPVWDKILMFAIWLFAMWSLIIKRWYNWITLYANRIKNANHFADYREIDSIYTLIPDRNKYYPGKPGQPVAHMGGLNWRILLLHPLLWTRQLLKAPLGLNKEIFPKWYQEIRPQLMKRFPKWYKRQFNVKGGFSGFYWIDTDATHSKTTGATRSGKDQMRGYPLIDIVRRSLQPWNIIDTDAKNEDFKMSYKALREAGFDVISLNIMDVDQSQTFNPFQLALDYAMDGDLDHAKIEVSKVVQIIGSDSNKGNSDVWDKTAEATQQSVILILLLLSIENNDPKLATPSGVPQFINSLNEYSDQDSDGLTKYLEMLRKREHTPLINEILLTAGSYLGSTGDTKTSVMFTLQSRSMLFASENVARLTASNSLNVMDMAYPRMLKIKFDANYSQRVAKIRLYDQSAQSEDDFLEEDKVRATRAGIVQYPFKEKFPENWAIVVSFDDKQNPHNIREDEINIIGHKEKKRILGGRIFKDEYTKQPIQNIVTDEINQKLFYGEGNVSLRYSEKPRAVFIITPQDNDNYAAIATLFISQVFSVTTSIASNITRRKLTNPILYKLNEFSMFPRIPGFNNLLTRGLTYGHIVDLYLQSIAQLSLKYSKEEVTEIDDNTLSWYHVLTPNKDTNKEVSDALGTIKVLEESVNSQVGLDHDDRGNRQMNRVDVPLLDPVEIQNLVNNEMITLPLAKRLDGNYHKIKSVPIFASGPYHFPNARDLLKHKFSLDYYTSDLRIDSATIQFDYKKDLFIDFTPYYLRLEQEVQSDEFGPNFKIKNKVEDVLTALNGAISDNYEEEDQIESMDDQVTDFKRNSSYTLINSEFSQDVQLAHEALIEAAKLASIPTDNSSWGSVFNGGYMLNNPTIKDINNDLMLTWKAIWGVDQVLRGEIELSQLGSILADGEYVDDDPDDY</sequence>
<dbReference type="PANTHER" id="PTHR37937">
    <property type="entry name" value="CONJUGATIVE TRANSFER: DNA TRANSPORT"/>
    <property type="match status" value="1"/>
</dbReference>
<evidence type="ECO:0000256" key="2">
    <source>
        <dbReference type="ARBA" id="ARBA00008806"/>
    </source>
</evidence>
<keyword evidence="3" id="KW-1003">Cell membrane</keyword>
<evidence type="ECO:0000313" key="8">
    <source>
        <dbReference type="EMBL" id="KRN74790.1"/>
    </source>
</evidence>
<dbReference type="EMBL" id="JQBP01000005">
    <property type="protein sequence ID" value="KRN74790.1"/>
    <property type="molecule type" value="Genomic_DNA"/>
</dbReference>
<protein>
    <submittedName>
        <fullName evidence="8">Conjugation protein</fullName>
    </submittedName>
</protein>
<dbReference type="STRING" id="1616.IV73_GL001067"/>
<keyword evidence="4" id="KW-0812">Transmembrane</keyword>
<dbReference type="Pfam" id="PF12696">
    <property type="entry name" value="TraG-D_C"/>
    <property type="match status" value="1"/>
</dbReference>
<dbReference type="SUPFAM" id="SSF52540">
    <property type="entry name" value="P-loop containing nucleoside triphosphate hydrolases"/>
    <property type="match status" value="1"/>
</dbReference>
<organism evidence="8 9">
    <name type="scientific">Weissella kandleri</name>
    <dbReference type="NCBI Taxonomy" id="1616"/>
    <lineage>
        <taxon>Bacteria</taxon>
        <taxon>Bacillati</taxon>
        <taxon>Bacillota</taxon>
        <taxon>Bacilli</taxon>
        <taxon>Lactobacillales</taxon>
        <taxon>Lactobacillaceae</taxon>
        <taxon>Weissella</taxon>
    </lineage>
</organism>
<dbReference type="InterPro" id="IPR027417">
    <property type="entry name" value="P-loop_NTPase"/>
</dbReference>
<evidence type="ECO:0000259" key="7">
    <source>
        <dbReference type="Pfam" id="PF12696"/>
    </source>
</evidence>
<comment type="similarity">
    <text evidence="2">Belongs to the VirD4/TraG family.</text>
</comment>
<dbReference type="CDD" id="cd01127">
    <property type="entry name" value="TrwB_TraG_TraD_VirD4"/>
    <property type="match status" value="1"/>
</dbReference>
<proteinExistence type="inferred from homology"/>
<dbReference type="GO" id="GO:0005886">
    <property type="term" value="C:plasma membrane"/>
    <property type="evidence" value="ECO:0007669"/>
    <property type="project" value="UniProtKB-SubCell"/>
</dbReference>